<evidence type="ECO:0000313" key="2">
    <source>
        <dbReference type="EMBL" id="RFA29615.1"/>
    </source>
</evidence>
<dbReference type="EMBL" id="NBXE01000002">
    <property type="protein sequence ID" value="RFA29615.1"/>
    <property type="molecule type" value="Genomic_DNA"/>
</dbReference>
<evidence type="ECO:0008006" key="4">
    <source>
        <dbReference type="Google" id="ProtNLM"/>
    </source>
</evidence>
<dbReference type="InterPro" id="IPR015919">
    <property type="entry name" value="Cadherin-like_sf"/>
</dbReference>
<dbReference type="Proteomes" id="UP000257080">
    <property type="component" value="Unassembled WGS sequence"/>
</dbReference>
<gene>
    <name evidence="2" type="ORF">B7R25_01135</name>
</gene>
<accession>A0A3E0WH99</accession>
<proteinExistence type="predicted"/>
<name>A0A3E0WH99_9MICO</name>
<reference evidence="2 3" key="1">
    <citation type="submission" date="2017-04" db="EMBL/GenBank/DDBJ databases">
        <title>Comparative genome analysis of Subtercola boreus.</title>
        <authorList>
            <person name="Cho Y.-J."/>
            <person name="Cho A."/>
            <person name="Kim O.-S."/>
            <person name="Lee J.-I."/>
        </authorList>
    </citation>
    <scope>NUCLEOTIDE SEQUENCE [LARGE SCALE GENOMIC DNA]</scope>
    <source>
        <strain evidence="2 3">P28004</strain>
    </source>
</reference>
<dbReference type="Pfam" id="PF05345">
    <property type="entry name" value="He_PIG"/>
    <property type="match status" value="1"/>
</dbReference>
<dbReference type="Gene3D" id="2.60.40.2810">
    <property type="match status" value="1"/>
</dbReference>
<dbReference type="InterPro" id="IPR013783">
    <property type="entry name" value="Ig-like_fold"/>
</dbReference>
<protein>
    <recommendedName>
        <fullName evidence="4">Ig-like domain-containing protein</fullName>
    </recommendedName>
</protein>
<dbReference type="GO" id="GO:0016020">
    <property type="term" value="C:membrane"/>
    <property type="evidence" value="ECO:0007669"/>
    <property type="project" value="InterPro"/>
</dbReference>
<evidence type="ECO:0000313" key="3">
    <source>
        <dbReference type="Proteomes" id="UP000257080"/>
    </source>
</evidence>
<dbReference type="AlphaFoldDB" id="A0A3E0WH99"/>
<evidence type="ECO:0000256" key="1">
    <source>
        <dbReference type="SAM" id="SignalP"/>
    </source>
</evidence>
<feature type="signal peptide" evidence="1">
    <location>
        <begin position="1"/>
        <end position="26"/>
    </location>
</feature>
<dbReference type="Pfam" id="PF17963">
    <property type="entry name" value="Big_9"/>
    <property type="match status" value="1"/>
</dbReference>
<dbReference type="RefSeq" id="WP_116417130.1">
    <property type="nucleotide sequence ID" value="NZ_NBXC01000002.1"/>
</dbReference>
<dbReference type="Gene3D" id="2.60.40.10">
    <property type="entry name" value="Immunoglobulins"/>
    <property type="match status" value="1"/>
</dbReference>
<sequence length="627" mass="64461">MKLSKMVAGAAVAVLLGAGLVTGGSAGLASANSQALNHRPLACKRGSDVIGGLQPDMGCGYRGSSGGGASGDPTGGPTWGYDRSIYTDTKDFSPWEVLNNTKLFPSSDSGYECTPASNGSNLCERSTAQSPLPGIDNASLSQLKAQANRGSVLSWVEDDSIHCTSTLQCFKTTVVFPKYTADAMYTYSSSGELNTPQVSWYRNDGKGTGGTGTYIGTSKGFLSVDSSADADIENANSVSVSSTISPTSVSGSDKRADYSVSVRAATGGSTLVRLHVVGFRDTTEDSIPSDWVRLSDLSSEYVVYLIPSLNPGDISTARLHLTVTGLAEAYVVADGNGTTASSVVQVRPDSPVCTTPGTKEGKGVAAVGTQATLLRGIHCTTPVSTTLKAWTGDSRGAGAFRVVSDEISYTPASATYTGDDTIFVYTENAAGVASLPTAIHVRVGGSAVSADDDQTVDADTPLVLDAANGLTANDIFPSGRDGWSAAVDANPATGKVNVAADGSLRFDPAQSFTGDVSFTYHLNGPLGARSETSTVTIHVVSDQPPTAVLGQSYSYSGHTSLGSSSQFQVTSGSLPDGLKIDRRTGAISGTPTKPGTFHFTVKITGQGGSAVRTIDMAVVDPSVSDDE</sequence>
<dbReference type="GO" id="GO:0005509">
    <property type="term" value="F:calcium ion binding"/>
    <property type="evidence" value="ECO:0007669"/>
    <property type="project" value="InterPro"/>
</dbReference>
<organism evidence="2 3">
    <name type="scientific">Subtercola boreus</name>
    <dbReference type="NCBI Taxonomy" id="120213"/>
    <lineage>
        <taxon>Bacteria</taxon>
        <taxon>Bacillati</taxon>
        <taxon>Actinomycetota</taxon>
        <taxon>Actinomycetes</taxon>
        <taxon>Micrococcales</taxon>
        <taxon>Microbacteriaceae</taxon>
        <taxon>Subtercola</taxon>
    </lineage>
</organism>
<feature type="chain" id="PRO_5038861647" description="Ig-like domain-containing protein" evidence="1">
    <location>
        <begin position="27"/>
        <end position="627"/>
    </location>
</feature>
<dbReference type="OrthoDB" id="5124479at2"/>
<dbReference type="GO" id="GO:0005975">
    <property type="term" value="P:carbohydrate metabolic process"/>
    <property type="evidence" value="ECO:0007669"/>
    <property type="project" value="UniProtKB-ARBA"/>
</dbReference>
<keyword evidence="1" id="KW-0732">Signal</keyword>
<comment type="caution">
    <text evidence="2">The sequence shown here is derived from an EMBL/GenBank/DDBJ whole genome shotgun (WGS) entry which is preliminary data.</text>
</comment>
<dbReference type="SUPFAM" id="SSF49313">
    <property type="entry name" value="Cadherin-like"/>
    <property type="match status" value="1"/>
</dbReference>